<evidence type="ECO:0000256" key="5">
    <source>
        <dbReference type="ARBA" id="ARBA00023157"/>
    </source>
</evidence>
<evidence type="ECO:0000256" key="1">
    <source>
        <dbReference type="ARBA" id="ARBA00004271"/>
    </source>
</evidence>
<dbReference type="SMART" id="SM00856">
    <property type="entry name" value="PMEI"/>
    <property type="match status" value="1"/>
</dbReference>
<dbReference type="GO" id="GO:0004857">
    <property type="term" value="F:enzyme inhibitor activity"/>
    <property type="evidence" value="ECO:0000318"/>
    <property type="project" value="GO_Central"/>
</dbReference>
<dbReference type="OrthoDB" id="1430376at2759"/>
<dbReference type="Proteomes" id="UP000091857">
    <property type="component" value="Chromosome 2"/>
</dbReference>
<keyword evidence="5" id="KW-1015">Disulfide bond</keyword>
<dbReference type="EMBL" id="CM004388">
    <property type="protein sequence ID" value="OAY56656.1"/>
    <property type="molecule type" value="Genomic_DNA"/>
</dbReference>
<dbReference type="PANTHER" id="PTHR31080">
    <property type="entry name" value="PECTINESTERASE INHIBITOR-LIKE"/>
    <property type="match status" value="1"/>
</dbReference>
<organism evidence="9 10">
    <name type="scientific">Manihot esculenta</name>
    <name type="common">Cassava</name>
    <name type="synonym">Jatropha manihot</name>
    <dbReference type="NCBI Taxonomy" id="3983"/>
    <lineage>
        <taxon>Eukaryota</taxon>
        <taxon>Viridiplantae</taxon>
        <taxon>Streptophyta</taxon>
        <taxon>Embryophyta</taxon>
        <taxon>Tracheophyta</taxon>
        <taxon>Spermatophyta</taxon>
        <taxon>Magnoliopsida</taxon>
        <taxon>eudicotyledons</taxon>
        <taxon>Gunneridae</taxon>
        <taxon>Pentapetalae</taxon>
        <taxon>rosids</taxon>
        <taxon>fabids</taxon>
        <taxon>Malpighiales</taxon>
        <taxon>Euphorbiaceae</taxon>
        <taxon>Crotonoideae</taxon>
        <taxon>Manihoteae</taxon>
        <taxon>Manihot</taxon>
    </lineage>
</organism>
<dbReference type="GO" id="GO:0009827">
    <property type="term" value="P:plant-type cell wall modification"/>
    <property type="evidence" value="ECO:0000318"/>
    <property type="project" value="GO_Central"/>
</dbReference>
<comment type="caution">
    <text evidence="9">The sequence shown here is derived from an EMBL/GenBank/DDBJ whole genome shotgun (WGS) entry which is preliminary data.</text>
</comment>
<evidence type="ECO:0000256" key="2">
    <source>
        <dbReference type="ARBA" id="ARBA00022523"/>
    </source>
</evidence>
<dbReference type="AlphaFoldDB" id="A0A2C9WC21"/>
<dbReference type="SUPFAM" id="SSF101148">
    <property type="entry name" value="Plant invertase/pectin methylesterase inhibitor"/>
    <property type="match status" value="1"/>
</dbReference>
<feature type="chain" id="PRO_5012090211" description="Pectinesterase inhibitor domain-containing protein" evidence="7">
    <location>
        <begin position="23"/>
        <end position="204"/>
    </location>
</feature>
<dbReference type="InterPro" id="IPR006501">
    <property type="entry name" value="Pectinesterase_inhib_dom"/>
</dbReference>
<dbReference type="PANTHER" id="PTHR31080:SF118">
    <property type="entry name" value="PECTINESTERASE INHIBITOR 10"/>
    <property type="match status" value="1"/>
</dbReference>
<dbReference type="OMA" id="DCMEEIG"/>
<keyword evidence="4 7" id="KW-0732">Signal</keyword>
<evidence type="ECO:0000256" key="3">
    <source>
        <dbReference type="ARBA" id="ARBA00022525"/>
    </source>
</evidence>
<evidence type="ECO:0000259" key="8">
    <source>
        <dbReference type="SMART" id="SM00856"/>
    </source>
</evidence>
<dbReference type="InterPro" id="IPR035513">
    <property type="entry name" value="Invertase/methylesterase_inhib"/>
</dbReference>
<dbReference type="Gene3D" id="1.20.140.40">
    <property type="entry name" value="Invertase/pectin methylesterase inhibitor family protein"/>
    <property type="match status" value="1"/>
</dbReference>
<dbReference type="FunFam" id="1.20.140.40:FF:000006">
    <property type="entry name" value="Pectinesterase inhibitor 3"/>
    <property type="match status" value="1"/>
</dbReference>
<dbReference type="GO" id="GO:0048046">
    <property type="term" value="C:apoplast"/>
    <property type="evidence" value="ECO:0007669"/>
    <property type="project" value="UniProtKB-SubCell"/>
</dbReference>
<evidence type="ECO:0000256" key="6">
    <source>
        <dbReference type="ARBA" id="ARBA00038471"/>
    </source>
</evidence>
<dbReference type="STRING" id="3983.A0A2C9WC21"/>
<dbReference type="InterPro" id="IPR051955">
    <property type="entry name" value="PME_Inhibitor"/>
</dbReference>
<keyword evidence="2" id="KW-0052">Apoplast</keyword>
<reference evidence="10" key="1">
    <citation type="journal article" date="2016" name="Nat. Biotechnol.">
        <title>Sequencing wild and cultivated cassava and related species reveals extensive interspecific hybridization and genetic diversity.</title>
        <authorList>
            <person name="Bredeson J.V."/>
            <person name="Lyons J.B."/>
            <person name="Prochnik S.E."/>
            <person name="Wu G.A."/>
            <person name="Ha C.M."/>
            <person name="Edsinger-Gonzales E."/>
            <person name="Grimwood J."/>
            <person name="Schmutz J."/>
            <person name="Rabbi I.Y."/>
            <person name="Egesi C."/>
            <person name="Nauluvula P."/>
            <person name="Lebot V."/>
            <person name="Ndunguru J."/>
            <person name="Mkamilo G."/>
            <person name="Bart R.S."/>
            <person name="Setter T.L."/>
            <person name="Gleadow R.M."/>
            <person name="Kulakow P."/>
            <person name="Ferguson M.E."/>
            <person name="Rounsley S."/>
            <person name="Rokhsar D.S."/>
        </authorList>
    </citation>
    <scope>NUCLEOTIDE SEQUENCE [LARGE SCALE GENOMIC DNA]</scope>
    <source>
        <strain evidence="10">cv. AM560-2</strain>
    </source>
</reference>
<protein>
    <recommendedName>
        <fullName evidence="8">Pectinesterase inhibitor domain-containing protein</fullName>
    </recommendedName>
</protein>
<comment type="subcellular location">
    <subcellularLocation>
        <location evidence="1">Secreted</location>
        <location evidence="1">Extracellular space</location>
        <location evidence="1">Apoplast</location>
    </subcellularLocation>
</comment>
<evidence type="ECO:0000313" key="9">
    <source>
        <dbReference type="EMBL" id="OAY56656.1"/>
    </source>
</evidence>
<evidence type="ECO:0000313" key="10">
    <source>
        <dbReference type="Proteomes" id="UP000091857"/>
    </source>
</evidence>
<feature type="domain" description="Pectinesterase inhibitor" evidence="8">
    <location>
        <begin position="36"/>
        <end position="192"/>
    </location>
</feature>
<name>A0A2C9WC21_MANES</name>
<evidence type="ECO:0000256" key="4">
    <source>
        <dbReference type="ARBA" id="ARBA00022729"/>
    </source>
</evidence>
<accession>A0A2C9WC21</accession>
<dbReference type="NCBIfam" id="TIGR01614">
    <property type="entry name" value="PME_inhib"/>
    <property type="match status" value="1"/>
</dbReference>
<dbReference type="CDD" id="cd15798">
    <property type="entry name" value="PMEI-like_3"/>
    <property type="match status" value="1"/>
</dbReference>
<feature type="signal peptide" evidence="7">
    <location>
        <begin position="1"/>
        <end position="22"/>
    </location>
</feature>
<comment type="similarity">
    <text evidence="6">Belongs to the PMEI family.</text>
</comment>
<proteinExistence type="inferred from homology"/>
<keyword evidence="3" id="KW-0964">Secreted</keyword>
<dbReference type="Gramene" id="Manes.02G034800.1.v8.1">
    <property type="protein sequence ID" value="Manes.02G034800.1.v8.1.CDS.1"/>
    <property type="gene ID" value="Manes.02G034800.v8.1"/>
</dbReference>
<dbReference type="Pfam" id="PF04043">
    <property type="entry name" value="PMEI"/>
    <property type="match status" value="1"/>
</dbReference>
<dbReference type="GO" id="GO:0009505">
    <property type="term" value="C:plant-type cell wall"/>
    <property type="evidence" value="ECO:0000318"/>
    <property type="project" value="GO_Central"/>
</dbReference>
<sequence>MEAGSRLVFVLVATLILQFSTSISSSSAARSVPSNANTQYVRTSCSNTSYPRLCYRSLSIYASKIKTNPKLLAHTALNITLKATKSTSRLMKRMSRIHGLKRREAAALADCVELVGDAVYELQRSIAEMRHVRGSNFYQVLADVQTWVSAVLTDDDTCMEGFSGNPMNRSVKILARRHIVKISHLASNALALVNNYAASHTNLQ</sequence>
<keyword evidence="10" id="KW-1185">Reference proteome</keyword>
<gene>
    <name evidence="9" type="ORF">MANES_02G034800v8</name>
</gene>
<evidence type="ECO:0000256" key="7">
    <source>
        <dbReference type="SAM" id="SignalP"/>
    </source>
</evidence>